<sequence>MLAKDFVVRIGTEVSAVHQLPVGSAIREARSVITYSAESKKNSSLSTHVTRLETDLPGTQPIRQPVQRP</sequence>
<feature type="region of interest" description="Disordered" evidence="1">
    <location>
        <begin position="40"/>
        <end position="69"/>
    </location>
</feature>
<evidence type="ECO:0000256" key="1">
    <source>
        <dbReference type="SAM" id="MobiDB-lite"/>
    </source>
</evidence>
<dbReference type="Proteomes" id="UP000199199">
    <property type="component" value="Unassembled WGS sequence"/>
</dbReference>
<reference evidence="3" key="1">
    <citation type="submission" date="2016-10" db="EMBL/GenBank/DDBJ databases">
        <authorList>
            <person name="Varghese N."/>
            <person name="Submissions S."/>
        </authorList>
    </citation>
    <scope>NUCLEOTIDE SEQUENCE [LARGE SCALE GENOMIC DNA]</scope>
    <source>
        <strain evidence="3">DSM 22427</strain>
    </source>
</reference>
<evidence type="ECO:0000313" key="2">
    <source>
        <dbReference type="EMBL" id="SFT03363.1"/>
    </source>
</evidence>
<proteinExistence type="predicted"/>
<name>A0A1I6UPN4_9EURY</name>
<protein>
    <submittedName>
        <fullName evidence="2">Uncharacterized protein</fullName>
    </submittedName>
</protein>
<gene>
    <name evidence="2" type="ORF">SAMN04488556_3992</name>
</gene>
<evidence type="ECO:0000313" key="3">
    <source>
        <dbReference type="Proteomes" id="UP000199199"/>
    </source>
</evidence>
<dbReference type="AlphaFoldDB" id="A0A1I6UPN4"/>
<organism evidence="2 3">
    <name type="scientific">Halostagnicola kamekurae</name>
    <dbReference type="NCBI Taxonomy" id="619731"/>
    <lineage>
        <taxon>Archaea</taxon>
        <taxon>Methanobacteriati</taxon>
        <taxon>Methanobacteriota</taxon>
        <taxon>Stenosarchaea group</taxon>
        <taxon>Halobacteria</taxon>
        <taxon>Halobacteriales</taxon>
        <taxon>Natrialbaceae</taxon>
        <taxon>Halostagnicola</taxon>
    </lineage>
</organism>
<feature type="compositionally biased region" description="Polar residues" evidence="1">
    <location>
        <begin position="40"/>
        <end position="49"/>
    </location>
</feature>
<keyword evidence="3" id="KW-1185">Reference proteome</keyword>
<accession>A0A1I6UPN4</accession>
<dbReference type="EMBL" id="FOZS01000005">
    <property type="protein sequence ID" value="SFT03363.1"/>
    <property type="molecule type" value="Genomic_DNA"/>
</dbReference>